<accession>A0ABS4QXF1</accession>
<dbReference type="PROSITE" id="PS50830">
    <property type="entry name" value="TNASE_3"/>
    <property type="match status" value="1"/>
</dbReference>
<dbReference type="Proteomes" id="UP000730739">
    <property type="component" value="Unassembled WGS sequence"/>
</dbReference>
<reference evidence="3 4" key="1">
    <citation type="submission" date="2021-03" db="EMBL/GenBank/DDBJ databases">
        <title>Genomic Encyclopedia of Type Strains, Phase IV (KMG-IV): sequencing the most valuable type-strain genomes for metagenomic binning, comparative biology and taxonomic classification.</title>
        <authorList>
            <person name="Goeker M."/>
        </authorList>
    </citation>
    <scope>NUCLEOTIDE SEQUENCE [LARGE SCALE GENOMIC DNA]</scope>
    <source>
        <strain evidence="3 4">DSM 13372</strain>
    </source>
</reference>
<keyword evidence="3" id="KW-0378">Hydrolase</keyword>
<dbReference type="PANTHER" id="PTHR12302">
    <property type="entry name" value="EBNA2 BINDING PROTEIN P100"/>
    <property type="match status" value="1"/>
</dbReference>
<feature type="domain" description="TNase-like" evidence="2">
    <location>
        <begin position="19"/>
        <end position="142"/>
    </location>
</feature>
<dbReference type="EMBL" id="JAGILA010000002">
    <property type="protein sequence ID" value="MBP2235327.1"/>
    <property type="molecule type" value="Genomic_DNA"/>
</dbReference>
<keyword evidence="1" id="KW-0732">Signal</keyword>
<sequence>MKSKSIFAAALVVVSSVSTPVFARSARVVDGDTLEINGVTYRLHGIDAPEAGQSCEKAGGGKWACGKAAIAAMEDLISSGVTCDNRGSDGYSRTIGVCTAGGIDVNARMVEAGNAWAFVKYSTDYVSIEQKARAAGVGVWQAETESPWDYRAHKWDVAKQESPDGCPIKGNISKQGMIYHAPWSPWYGKTKVSQEEGERWFCSEGEAIQAGWRAPIWGN</sequence>
<proteinExistence type="predicted"/>
<evidence type="ECO:0000313" key="4">
    <source>
        <dbReference type="Proteomes" id="UP000730739"/>
    </source>
</evidence>
<evidence type="ECO:0000256" key="1">
    <source>
        <dbReference type="SAM" id="SignalP"/>
    </source>
</evidence>
<comment type="caution">
    <text evidence="3">The sequence shown here is derived from an EMBL/GenBank/DDBJ whole genome shotgun (WGS) entry which is preliminary data.</text>
</comment>
<feature type="chain" id="PRO_5045953442" evidence="1">
    <location>
        <begin position="24"/>
        <end position="219"/>
    </location>
</feature>
<dbReference type="InterPro" id="IPR016071">
    <property type="entry name" value="Staphylococal_nuclease_OB-fold"/>
</dbReference>
<keyword evidence="3" id="KW-0255">Endonuclease</keyword>
<evidence type="ECO:0000313" key="3">
    <source>
        <dbReference type="EMBL" id="MBP2235327.1"/>
    </source>
</evidence>
<feature type="signal peptide" evidence="1">
    <location>
        <begin position="1"/>
        <end position="23"/>
    </location>
</feature>
<evidence type="ECO:0000259" key="2">
    <source>
        <dbReference type="PROSITE" id="PS50830"/>
    </source>
</evidence>
<dbReference type="Pfam" id="PF00565">
    <property type="entry name" value="SNase"/>
    <property type="match status" value="1"/>
</dbReference>
<protein>
    <submittedName>
        <fullName evidence="3">Endonuclease YncB(Thermonuclease family)</fullName>
    </submittedName>
</protein>
<name>A0ABS4QXF1_9HYPH</name>
<dbReference type="GO" id="GO:0004519">
    <property type="term" value="F:endonuclease activity"/>
    <property type="evidence" value="ECO:0007669"/>
    <property type="project" value="UniProtKB-KW"/>
</dbReference>
<dbReference type="SUPFAM" id="SSF50199">
    <property type="entry name" value="Staphylococcal nuclease"/>
    <property type="match status" value="1"/>
</dbReference>
<dbReference type="RefSeq" id="WP_209601542.1">
    <property type="nucleotide sequence ID" value="NZ_JAGILA010000002.1"/>
</dbReference>
<dbReference type="InterPro" id="IPR035437">
    <property type="entry name" value="SNase_OB-fold_sf"/>
</dbReference>
<gene>
    <name evidence="3" type="ORF">J2Z31_001819</name>
</gene>
<keyword evidence="3" id="KW-0540">Nuclease</keyword>
<dbReference type="PANTHER" id="PTHR12302:SF26">
    <property type="entry name" value="BLR1266 PROTEIN"/>
    <property type="match status" value="1"/>
</dbReference>
<keyword evidence="4" id="KW-1185">Reference proteome</keyword>
<organism evidence="3 4">
    <name type="scientific">Sinorhizobium kostiense</name>
    <dbReference type="NCBI Taxonomy" id="76747"/>
    <lineage>
        <taxon>Bacteria</taxon>
        <taxon>Pseudomonadati</taxon>
        <taxon>Pseudomonadota</taxon>
        <taxon>Alphaproteobacteria</taxon>
        <taxon>Hyphomicrobiales</taxon>
        <taxon>Rhizobiaceae</taxon>
        <taxon>Sinorhizobium/Ensifer group</taxon>
        <taxon>Sinorhizobium</taxon>
    </lineage>
</organism>
<dbReference type="SMART" id="SM00318">
    <property type="entry name" value="SNc"/>
    <property type="match status" value="1"/>
</dbReference>
<dbReference type="Gene3D" id="2.40.50.90">
    <property type="match status" value="1"/>
</dbReference>